<dbReference type="GO" id="GO:0045505">
    <property type="term" value="F:dynein intermediate chain binding"/>
    <property type="evidence" value="ECO:0007669"/>
    <property type="project" value="InterPro"/>
</dbReference>
<dbReference type="PANTHER" id="PTHR46532:SF4">
    <property type="entry name" value="AAA+ ATPASE DOMAIN-CONTAINING PROTEIN"/>
    <property type="match status" value="1"/>
</dbReference>
<dbReference type="HOGENOM" id="CLU_1005153_0_0_1"/>
<dbReference type="OrthoDB" id="447173at2759"/>
<dbReference type="EMBL" id="KN833728">
    <property type="protein sequence ID" value="KIK23277.1"/>
    <property type="molecule type" value="Genomic_DNA"/>
</dbReference>
<reference evidence="4" key="2">
    <citation type="submission" date="2015-01" db="EMBL/GenBank/DDBJ databases">
        <title>Evolutionary Origins and Diversification of the Mycorrhizal Mutualists.</title>
        <authorList>
            <consortium name="DOE Joint Genome Institute"/>
            <consortium name="Mycorrhizal Genomics Consortium"/>
            <person name="Kohler A."/>
            <person name="Kuo A."/>
            <person name="Nagy L.G."/>
            <person name="Floudas D."/>
            <person name="Copeland A."/>
            <person name="Barry K.W."/>
            <person name="Cichocki N."/>
            <person name="Veneault-Fourrey C."/>
            <person name="LaButti K."/>
            <person name="Lindquist E.A."/>
            <person name="Lipzen A."/>
            <person name="Lundell T."/>
            <person name="Morin E."/>
            <person name="Murat C."/>
            <person name="Riley R."/>
            <person name="Ohm R."/>
            <person name="Sun H."/>
            <person name="Tunlid A."/>
            <person name="Henrissat B."/>
            <person name="Grigoriev I.V."/>
            <person name="Hibbett D.S."/>
            <person name="Martin F."/>
        </authorList>
    </citation>
    <scope>NUCLEOTIDE SEQUENCE [LARGE SCALE GENOMIC DNA]</scope>
    <source>
        <strain evidence="4">441</strain>
    </source>
</reference>
<reference evidence="3 4" key="1">
    <citation type="submission" date="2014-04" db="EMBL/GenBank/DDBJ databases">
        <authorList>
            <consortium name="DOE Joint Genome Institute"/>
            <person name="Kuo A."/>
            <person name="Kohler A."/>
            <person name="Costa M.D."/>
            <person name="Nagy L.G."/>
            <person name="Floudas D."/>
            <person name="Copeland A."/>
            <person name="Barry K.W."/>
            <person name="Cichocki N."/>
            <person name="Veneault-Fourrey C."/>
            <person name="LaButti K."/>
            <person name="Lindquist E.A."/>
            <person name="Lipzen A."/>
            <person name="Lundell T."/>
            <person name="Morin E."/>
            <person name="Murat C."/>
            <person name="Sun H."/>
            <person name="Tunlid A."/>
            <person name="Henrissat B."/>
            <person name="Grigoriev I.V."/>
            <person name="Hibbett D.S."/>
            <person name="Martin F."/>
            <person name="Nordberg H.P."/>
            <person name="Cantor M.N."/>
            <person name="Hua S.X."/>
        </authorList>
    </citation>
    <scope>NUCLEOTIDE SEQUENCE [LARGE SCALE GENOMIC DNA]</scope>
    <source>
        <strain evidence="3 4">441</strain>
    </source>
</reference>
<comment type="similarity">
    <text evidence="1">Belongs to the dynein heavy chain family.</text>
</comment>
<dbReference type="PANTHER" id="PTHR46532">
    <property type="entry name" value="MALE FERTILITY FACTOR KL5"/>
    <property type="match status" value="1"/>
</dbReference>
<dbReference type="STRING" id="765257.A0A0C9ZLL8"/>
<keyword evidence="4" id="KW-1185">Reference proteome</keyword>
<feature type="compositionally biased region" description="Basic and acidic residues" evidence="2">
    <location>
        <begin position="11"/>
        <end position="21"/>
    </location>
</feature>
<dbReference type="InterPro" id="IPR026983">
    <property type="entry name" value="DHC"/>
</dbReference>
<dbReference type="GO" id="GO:0007018">
    <property type="term" value="P:microtubule-based movement"/>
    <property type="evidence" value="ECO:0007669"/>
    <property type="project" value="InterPro"/>
</dbReference>
<gene>
    <name evidence="3" type="ORF">PISMIDRAFT_11051</name>
</gene>
<dbReference type="Proteomes" id="UP000054018">
    <property type="component" value="Unassembled WGS sequence"/>
</dbReference>
<feature type="region of interest" description="Disordered" evidence="2">
    <location>
        <begin position="1"/>
        <end position="26"/>
    </location>
</feature>
<dbReference type="AlphaFoldDB" id="A0A0C9ZLL8"/>
<evidence type="ECO:0000313" key="4">
    <source>
        <dbReference type="Proteomes" id="UP000054018"/>
    </source>
</evidence>
<proteinExistence type="inferred from homology"/>
<evidence type="ECO:0000256" key="2">
    <source>
        <dbReference type="SAM" id="MobiDB-lite"/>
    </source>
</evidence>
<evidence type="ECO:0000313" key="3">
    <source>
        <dbReference type="EMBL" id="KIK23277.1"/>
    </source>
</evidence>
<sequence>MTSRGTQPFHEYSKTYGKDENGETSEVPPDGGLVLAMISTAVVSRFCKMLECGGFNPYCGRDVKRIIDDAQQLAASIGSGHIRFLMTLKSVHSIFGNATILVGTLLSLFPRSNRPKSSKLVGVVLHWRKCTGDRLSPKDYVAKWLQFQSLWDLEAEYVFNRLGDLLAHWQQLLTEIKNTRSMFDTSETQRSFGVCIENYEQVQARVNARYDAWQRDILSRFGVKLGNAMKEMHAAILKARNELEHHSTEGLVGSARRFYPPHSFHLIVIAGSFVRSL</sequence>
<organism evidence="3 4">
    <name type="scientific">Pisolithus microcarpus 441</name>
    <dbReference type="NCBI Taxonomy" id="765257"/>
    <lineage>
        <taxon>Eukaryota</taxon>
        <taxon>Fungi</taxon>
        <taxon>Dikarya</taxon>
        <taxon>Basidiomycota</taxon>
        <taxon>Agaricomycotina</taxon>
        <taxon>Agaricomycetes</taxon>
        <taxon>Agaricomycetidae</taxon>
        <taxon>Boletales</taxon>
        <taxon>Sclerodermatineae</taxon>
        <taxon>Pisolithaceae</taxon>
        <taxon>Pisolithus</taxon>
    </lineage>
</organism>
<evidence type="ECO:0000256" key="1">
    <source>
        <dbReference type="ARBA" id="ARBA00008887"/>
    </source>
</evidence>
<name>A0A0C9ZLL8_9AGAM</name>
<dbReference type="GO" id="GO:0051959">
    <property type="term" value="F:dynein light intermediate chain binding"/>
    <property type="evidence" value="ECO:0007669"/>
    <property type="project" value="InterPro"/>
</dbReference>
<protein>
    <submittedName>
        <fullName evidence="3">Uncharacterized protein</fullName>
    </submittedName>
</protein>
<accession>A0A0C9ZLL8</accession>
<dbReference type="GO" id="GO:0005858">
    <property type="term" value="C:axonemal dynein complex"/>
    <property type="evidence" value="ECO:0007669"/>
    <property type="project" value="TreeGrafter"/>
</dbReference>